<dbReference type="PANTHER" id="PTHR34047:SF8">
    <property type="entry name" value="PROTEIN YKFC"/>
    <property type="match status" value="1"/>
</dbReference>
<dbReference type="RefSeq" id="YP_003359475.1">
    <property type="nucleotide sequence ID" value="NC_013710.1"/>
</dbReference>
<protein>
    <submittedName>
        <fullName evidence="2">ORF590</fullName>
    </submittedName>
</protein>
<dbReference type="GO" id="GO:0005739">
    <property type="term" value="C:mitochondrion"/>
    <property type="evidence" value="ECO:0007669"/>
    <property type="project" value="UniProtKB-ARBA"/>
</dbReference>
<organism evidence="2">
    <name type="scientific">Ulnaria acus</name>
    <dbReference type="NCBI Taxonomy" id="1436140"/>
    <lineage>
        <taxon>Eukaryota</taxon>
        <taxon>Sar</taxon>
        <taxon>Stramenopiles</taxon>
        <taxon>Ochrophyta</taxon>
        <taxon>Bacillariophyta</taxon>
        <taxon>Fragilariophyceae</taxon>
        <taxon>Fragilariophycidae</taxon>
        <taxon>Licmophorales</taxon>
        <taxon>Ulnariaceae</taxon>
        <taxon>Ulnaria</taxon>
    </lineage>
</organism>
<dbReference type="Pfam" id="PF21368">
    <property type="entry name" value="AI2M-like_HNH"/>
    <property type="match status" value="1"/>
</dbReference>
<dbReference type="InterPro" id="IPR043502">
    <property type="entry name" value="DNA/RNA_pol_sf"/>
</dbReference>
<geneLocation type="mitochondrion" evidence="2"/>
<dbReference type="InterPro" id="IPR049030">
    <property type="entry name" value="AI2M-like_HNH"/>
</dbReference>
<dbReference type="EMBL" id="GU002153">
    <property type="protein sequence ID" value="ACX62023.1"/>
    <property type="molecule type" value="Genomic_DNA"/>
</dbReference>
<evidence type="ECO:0000313" key="2">
    <source>
        <dbReference type="EMBL" id="ACX62023.1"/>
    </source>
</evidence>
<dbReference type="SUPFAM" id="SSF56672">
    <property type="entry name" value="DNA/RNA polymerases"/>
    <property type="match status" value="1"/>
</dbReference>
<dbReference type="AlphaFoldDB" id="D2JP94"/>
<dbReference type="PROSITE" id="PS50878">
    <property type="entry name" value="RT_POL"/>
    <property type="match status" value="1"/>
</dbReference>
<dbReference type="CDD" id="cd01651">
    <property type="entry name" value="RT_G2_intron"/>
    <property type="match status" value="1"/>
</dbReference>
<dbReference type="PANTHER" id="PTHR34047">
    <property type="entry name" value="NUCLEAR INTRON MATURASE 1, MITOCHONDRIAL-RELATED"/>
    <property type="match status" value="1"/>
</dbReference>
<dbReference type="GeneID" id="8690527"/>
<sequence length="590" mass="67811">MSTKINYEKIISISQLTLALKRTKNNSSPGLDGEMKKDFTEEKMKVLHKELKSQKYQPKPIKRVEILKPNGTGIRAVGIASQRDKIVQAAILIELESTLEKVFSDLSFGFRTGKNCHDALHRVKYNWQNTTWIISIDIQKYFDSINHEILIKEISKYCDQATVELIIKMLKCGYVNLVSNFKIDRLEEGTPQGSLISPILSNLYLHVLDSYVENHLLKAWNFGEERRFVKGYAMRKYLSAKDKLLIEEYPELENAVSKIKHNRWVLKGNPSRDPCDDKFRRLYYVRYADDFLLGFCGTKAEANDLKEELVNFLQNKLKLAINSEKSGIFHSSDKNIVFLGSYIRYQPNKIVADESKGIDYGLTQLKSIAINSASLKAPIVFLLERAVERKYAIKKDNGNFRATSRRQLCGLPEKVIVNRYSSIIRGILQYYSFVNQRSDLWPVVSLYRKSCALTLADKLKLRTAAQAFKKFGPLLSVKDITGKVITKLYYPESLKTKVNFQRGRANIDVFSSIYSDEIYGSYNQQTSKVKEKCEIENCESSENLELHHLNPQKNISNKLTAFEKSLIAGQRKTITLCREHHKILHGKKLV</sequence>
<keyword evidence="2" id="KW-0496">Mitochondrion</keyword>
<dbReference type="Pfam" id="PF01348">
    <property type="entry name" value="Intron_maturas2"/>
    <property type="match status" value="1"/>
</dbReference>
<reference evidence="2" key="1">
    <citation type="journal article" date="2010" name="Curr. Genet.">
        <title>Complete sequence of the mitochondrial genome of a diatom alga Synedra acus and comparative analysis of diatom mitochondrial genomes.</title>
        <authorList>
            <person name="Ravin N.V."/>
            <person name="Galachyants Y.P."/>
            <person name="Mardanov A.V."/>
            <person name="Beletsky A.V."/>
            <person name="Petrova D.P."/>
            <person name="Sherbakova T.A."/>
            <person name="Zakharova Y.R."/>
            <person name="Likhoshway Y.V."/>
            <person name="Skryabin K.G."/>
            <person name="Grachev M.A."/>
        </authorList>
    </citation>
    <scope>NUCLEOTIDE SEQUENCE [LARGE SCALE GENOMIC DNA]</scope>
</reference>
<dbReference type="GO" id="GO:0006397">
    <property type="term" value="P:mRNA processing"/>
    <property type="evidence" value="ECO:0007669"/>
    <property type="project" value="InterPro"/>
</dbReference>
<evidence type="ECO:0000259" key="1">
    <source>
        <dbReference type="PROSITE" id="PS50878"/>
    </source>
</evidence>
<feature type="domain" description="Reverse transcriptase" evidence="1">
    <location>
        <begin position="47"/>
        <end position="343"/>
    </location>
</feature>
<gene>
    <name evidence="2" type="primary">orf590</name>
</gene>
<dbReference type="InterPro" id="IPR000477">
    <property type="entry name" value="RT_dom"/>
</dbReference>
<dbReference type="InterPro" id="IPR024937">
    <property type="entry name" value="Domain_X"/>
</dbReference>
<dbReference type="InterPro" id="IPR051083">
    <property type="entry name" value="GrpII_Intron_Splice-Mob/Def"/>
</dbReference>
<accession>D2JP94</accession>
<name>D2JP94_9STRA</name>
<dbReference type="Pfam" id="PF00078">
    <property type="entry name" value="RVT_1"/>
    <property type="match status" value="1"/>
</dbReference>
<proteinExistence type="predicted"/>